<accession>A0ABR1UXN4</accession>
<feature type="region of interest" description="Disordered" evidence="1">
    <location>
        <begin position="389"/>
        <end position="488"/>
    </location>
</feature>
<sequence length="513" mass="58890">MANNNPANNNPANNNPNPGLIDVVFRANNIQQGPGWPGRLREAFDKFVTDLEANPGSYNVEDKSNDKVTVGLSAGSPNVVYASDRAKPLLERKIGPDEYKRDIGPAISRNADVKTLHDYTIEQAQKMHSLQVRKLFTYLRADPHANYNAKYFDNPVAPFVREANVFAHGFSLAFDALAIRGKRPLARTTKTAREDETARQSFIAIYRMAPEEALELVRLAVLRGESWATSNGPSRDMLRHINFIDGYFNWRNVFLEADRVLEPGVSHNIELEEWSMFTKVIMEVDPLFEAFLEAVYITARALQNVPGRNVSFANTVNDKAGLIKKRIVDFLNTDKIVGWVTLSETGASLDNVGSGDFARDFTKWAADPIRREPLAAYRNMLPATVRKLPDKKAPWDGDHEHQDQGQHYHDAHHQHHQHQHYHDPPRQDQDQDQHQHHQDAPRQDQDQHQDQDHQDAPRQHQHQHQHNHDAQLPLARYRTPERPKRGRLRRIRMTRTTRSLMTVVTVTTKKRRR</sequence>
<proteinExistence type="predicted"/>
<gene>
    <name evidence="2" type="ORF">PG996_008109</name>
</gene>
<keyword evidence="3" id="KW-1185">Reference proteome</keyword>
<protein>
    <submittedName>
        <fullName evidence="2">Uncharacterized protein</fullName>
    </submittedName>
</protein>
<evidence type="ECO:0000256" key="1">
    <source>
        <dbReference type="SAM" id="MobiDB-lite"/>
    </source>
</evidence>
<comment type="caution">
    <text evidence="2">The sequence shown here is derived from an EMBL/GenBank/DDBJ whole genome shotgun (WGS) entry which is preliminary data.</text>
</comment>
<evidence type="ECO:0000313" key="2">
    <source>
        <dbReference type="EMBL" id="KAK8063457.1"/>
    </source>
</evidence>
<dbReference type="Proteomes" id="UP001446871">
    <property type="component" value="Unassembled WGS sequence"/>
</dbReference>
<name>A0ABR1UXN4_9PEZI</name>
<evidence type="ECO:0000313" key="3">
    <source>
        <dbReference type="Proteomes" id="UP001446871"/>
    </source>
</evidence>
<feature type="compositionally biased region" description="Basic and acidic residues" evidence="1">
    <location>
        <begin position="420"/>
        <end position="458"/>
    </location>
</feature>
<feature type="compositionally biased region" description="Basic and acidic residues" evidence="1">
    <location>
        <begin position="389"/>
        <end position="411"/>
    </location>
</feature>
<organism evidence="2 3">
    <name type="scientific">Apiospora saccharicola</name>
    <dbReference type="NCBI Taxonomy" id="335842"/>
    <lineage>
        <taxon>Eukaryota</taxon>
        <taxon>Fungi</taxon>
        <taxon>Dikarya</taxon>
        <taxon>Ascomycota</taxon>
        <taxon>Pezizomycotina</taxon>
        <taxon>Sordariomycetes</taxon>
        <taxon>Xylariomycetidae</taxon>
        <taxon>Amphisphaeriales</taxon>
        <taxon>Apiosporaceae</taxon>
        <taxon>Apiospora</taxon>
    </lineage>
</organism>
<dbReference type="EMBL" id="JAQQWM010000005">
    <property type="protein sequence ID" value="KAK8063457.1"/>
    <property type="molecule type" value="Genomic_DNA"/>
</dbReference>
<reference evidence="2 3" key="1">
    <citation type="submission" date="2023-01" db="EMBL/GenBank/DDBJ databases">
        <title>Analysis of 21 Apiospora genomes using comparative genomics revels a genus with tremendous synthesis potential of carbohydrate active enzymes and secondary metabolites.</title>
        <authorList>
            <person name="Sorensen T."/>
        </authorList>
    </citation>
    <scope>NUCLEOTIDE SEQUENCE [LARGE SCALE GENOMIC DNA]</scope>
    <source>
        <strain evidence="2 3">CBS 83171</strain>
    </source>
</reference>